<organism evidence="2 3">
    <name type="scientific">Empedobacter falsenii</name>
    <dbReference type="NCBI Taxonomy" id="343874"/>
    <lineage>
        <taxon>Bacteria</taxon>
        <taxon>Pseudomonadati</taxon>
        <taxon>Bacteroidota</taxon>
        <taxon>Flavobacteriia</taxon>
        <taxon>Flavobacteriales</taxon>
        <taxon>Weeksellaceae</taxon>
        <taxon>Empedobacter</taxon>
    </lineage>
</organism>
<accession>A0A7H9DQR5</accession>
<dbReference type="Pfam" id="PF20259">
    <property type="entry name" value="tRNA_Me_trans_M"/>
    <property type="match status" value="1"/>
</dbReference>
<evidence type="ECO:0000313" key="2">
    <source>
        <dbReference type="EMBL" id="QLL57380.1"/>
    </source>
</evidence>
<name>A0A7H9DQR5_9FLAO</name>
<dbReference type="Proteomes" id="UP000510643">
    <property type="component" value="Chromosome"/>
</dbReference>
<feature type="domain" description="tRNA-specific 2-thiouridylase MnmA-like central" evidence="1">
    <location>
        <begin position="63"/>
        <end position="109"/>
    </location>
</feature>
<dbReference type="GO" id="GO:0016783">
    <property type="term" value="F:sulfurtransferase activity"/>
    <property type="evidence" value="ECO:0007669"/>
    <property type="project" value="InterPro"/>
</dbReference>
<dbReference type="KEGG" id="efal:FH779_04460"/>
<dbReference type="Gene3D" id="2.30.30.280">
    <property type="entry name" value="Adenine nucleotide alpha hydrolases-like domains"/>
    <property type="match status" value="1"/>
</dbReference>
<keyword evidence="3" id="KW-1185">Reference proteome</keyword>
<evidence type="ECO:0000313" key="3">
    <source>
        <dbReference type="Proteomes" id="UP000510643"/>
    </source>
</evidence>
<dbReference type="EMBL" id="CP040908">
    <property type="protein sequence ID" value="QLL57380.1"/>
    <property type="molecule type" value="Genomic_DNA"/>
</dbReference>
<reference evidence="2 3" key="1">
    <citation type="submission" date="2019-06" db="EMBL/GenBank/DDBJ databases">
        <title>Emergence of pandrug resistant Empedobacter falsenii in China.</title>
        <authorList>
            <person name="Dong N."/>
            <person name="Chen S."/>
            <person name="Zhang R."/>
        </authorList>
    </citation>
    <scope>NUCLEOTIDE SEQUENCE [LARGE SCALE GENOMIC DNA]</scope>
    <source>
        <strain evidence="2 3">1681-1</strain>
    </source>
</reference>
<dbReference type="InterPro" id="IPR046884">
    <property type="entry name" value="MnmA-like_central"/>
</dbReference>
<gene>
    <name evidence="2" type="ORF">FH779_04460</name>
</gene>
<protein>
    <recommendedName>
        <fullName evidence="1">tRNA-specific 2-thiouridylase MnmA-like central domain-containing protein</fullName>
    </recommendedName>
</protein>
<dbReference type="InterPro" id="IPR023382">
    <property type="entry name" value="MnmA-like_central_sf"/>
</dbReference>
<sequence length="195" mass="22851">MNILSLLSFLFWKGANKLIEVKIGQIVEIPKNSSIYNKEKPSFRSKEEELSWKVSQRSYSLFDGFIVGEHTGIDKFEIGQRKGLNVSGKEFPVYVIGIDKRENRIFVGQGKNHPGLFTDVFSFEEQNISWLEKPFLIDEIEVNVTSIHLKEEINARFYQFGKIYFLEFEKQIPLIMKNYTLRLSYENKEVILLNK</sequence>
<proteinExistence type="predicted"/>
<dbReference type="AlphaFoldDB" id="A0A7H9DQR5"/>
<evidence type="ECO:0000259" key="1">
    <source>
        <dbReference type="Pfam" id="PF20259"/>
    </source>
</evidence>